<keyword evidence="4" id="KW-1185">Reference proteome</keyword>
<protein>
    <submittedName>
        <fullName evidence="3">Uncharacterized protein</fullName>
    </submittedName>
</protein>
<sequence length="139" mass="15761">MDFTWTENNAAYNKIAKIILIIPFCILSAVLLSLLPTKLFVILIFILILLIYIFAHDIHTKIVNHIPHLTKFIGFINMDMDKVQASNDSTDDDGDDDDDITDDDQFINSSQSSSTDLNNNKKSKSKVEFTAKTQLHKSQ</sequence>
<feature type="transmembrane region" description="Helical" evidence="2">
    <location>
        <begin position="39"/>
        <end position="55"/>
    </location>
</feature>
<dbReference type="RefSeq" id="YP_009116761.1">
    <property type="nucleotide sequence ID" value="NC_026242.1"/>
</dbReference>
<keyword evidence="2" id="KW-0472">Membrane</keyword>
<feature type="compositionally biased region" description="Acidic residues" evidence="1">
    <location>
        <begin position="89"/>
        <end position="105"/>
    </location>
</feature>
<dbReference type="GeneID" id="22921828"/>
<dbReference type="KEGG" id="vg:22921828"/>
<keyword evidence="2" id="KW-0812">Transmembrane</keyword>
<accession>A0A0B4VFY1</accession>
<name>A0A0B4VFY1_9VIRU</name>
<dbReference type="EMBL" id="KM610234">
    <property type="protein sequence ID" value="AJD20174.1"/>
    <property type="molecule type" value="Genomic_DNA"/>
</dbReference>
<evidence type="ECO:0000256" key="2">
    <source>
        <dbReference type="SAM" id="Phobius"/>
    </source>
</evidence>
<feature type="transmembrane region" description="Helical" evidence="2">
    <location>
        <begin position="15"/>
        <end position="32"/>
    </location>
</feature>
<organism evidence="3 4">
    <name type="scientific">Tipula oleracea nudivirus</name>
    <dbReference type="NCBI Taxonomy" id="1546257"/>
    <lineage>
        <taxon>Viruses</taxon>
        <taxon>Viruses incertae sedis</taxon>
        <taxon>Naldaviricetes</taxon>
        <taxon>Lefavirales</taxon>
        <taxon>Nudiviridae</taxon>
        <taxon>Deltanudivirus</taxon>
        <taxon>Deltanudivirus tipoleraceae</taxon>
    </lineage>
</organism>
<evidence type="ECO:0000256" key="1">
    <source>
        <dbReference type="SAM" id="MobiDB-lite"/>
    </source>
</evidence>
<reference evidence="3 4" key="1">
    <citation type="journal article" date="2015" name="J. Virol.">
        <title>The genome of the nucleopolyhedrosis-causing virus from Tipula oleracea sheds new light on the Nudiviridae family.</title>
        <authorList>
            <person name="Bezier A."/>
            <person name="Theze J."/>
            <person name="Gavory F."/>
            <person name="Gaillard J."/>
            <person name="Poulain J."/>
            <person name="Drezen J.M."/>
            <person name="Herniou E.A."/>
        </authorList>
    </citation>
    <scope>NUCLEOTIDE SEQUENCE [LARGE SCALE GENOMIC DNA]</scope>
    <source>
        <strain evidence="3">35</strain>
    </source>
</reference>
<feature type="compositionally biased region" description="Polar residues" evidence="1">
    <location>
        <begin position="106"/>
        <end position="120"/>
    </location>
</feature>
<keyword evidence="2" id="KW-1133">Transmembrane helix</keyword>
<evidence type="ECO:0000313" key="3">
    <source>
        <dbReference type="EMBL" id="AJD20174.1"/>
    </source>
</evidence>
<dbReference type="Proteomes" id="UP000201058">
    <property type="component" value="Segment"/>
</dbReference>
<feature type="region of interest" description="Disordered" evidence="1">
    <location>
        <begin position="85"/>
        <end position="139"/>
    </location>
</feature>
<proteinExistence type="predicted"/>
<evidence type="ECO:0000313" key="4">
    <source>
        <dbReference type="Proteomes" id="UP000201058"/>
    </source>
</evidence>
<gene>
    <name evidence="3" type="ORF">TONV_114</name>
</gene>